<dbReference type="OrthoDB" id="430354at2759"/>
<evidence type="ECO:0000256" key="8">
    <source>
        <dbReference type="ARBA" id="ARBA00023034"/>
    </source>
</evidence>
<name>G8ZRP9_TORDE</name>
<dbReference type="InterPro" id="IPR022751">
    <property type="entry name" value="Alpha_mannosyltransferase"/>
</dbReference>
<comment type="subcellular location">
    <subcellularLocation>
        <location evidence="1">Golgi apparatus membrane</location>
        <topology evidence="1">Single-pass type II membrane protein</topology>
    </subcellularLocation>
</comment>
<evidence type="ECO:0000256" key="10">
    <source>
        <dbReference type="SAM" id="MobiDB-lite"/>
    </source>
</evidence>
<dbReference type="PANTHER" id="PTHR31646:SF1">
    <property type="entry name" value="ALPHA-1,2-MANNOSYLTRANSFERASE MNN2"/>
    <property type="match status" value="1"/>
</dbReference>
<evidence type="ECO:0000313" key="13">
    <source>
        <dbReference type="Proteomes" id="UP000005627"/>
    </source>
</evidence>
<dbReference type="SUPFAM" id="SSF53448">
    <property type="entry name" value="Nucleotide-diphospho-sugar transferases"/>
    <property type="match status" value="1"/>
</dbReference>
<evidence type="ECO:0000256" key="4">
    <source>
        <dbReference type="ARBA" id="ARBA00022679"/>
    </source>
</evidence>
<dbReference type="EMBL" id="HE616744">
    <property type="protein sequence ID" value="CCE91191.1"/>
    <property type="molecule type" value="Genomic_DNA"/>
</dbReference>
<dbReference type="HOGENOM" id="CLU_013298_1_1_1"/>
<keyword evidence="9 11" id="KW-0472">Membrane</keyword>
<feature type="region of interest" description="Disordered" evidence="10">
    <location>
        <begin position="60"/>
        <end position="79"/>
    </location>
</feature>
<evidence type="ECO:0000256" key="5">
    <source>
        <dbReference type="ARBA" id="ARBA00022692"/>
    </source>
</evidence>
<evidence type="ECO:0000256" key="3">
    <source>
        <dbReference type="ARBA" id="ARBA00009105"/>
    </source>
</evidence>
<accession>G8ZRP9</accession>
<reference evidence="12 13" key="1">
    <citation type="journal article" date="2011" name="Proc. Natl. Acad. Sci. U.S.A.">
        <title>Evolutionary erosion of yeast sex chromosomes by mating-type switching accidents.</title>
        <authorList>
            <person name="Gordon J.L."/>
            <person name="Armisen D."/>
            <person name="Proux-Wera E."/>
            <person name="Oheigeartaigh S.S."/>
            <person name="Byrne K.P."/>
            <person name="Wolfe K.H."/>
        </authorList>
    </citation>
    <scope>NUCLEOTIDE SEQUENCE [LARGE SCALE GENOMIC DNA]</scope>
    <source>
        <strain evidence="13">ATCC 10662 / CBS 1146 / NBRC 0425 / NCYC 2629 / NRRL Y-866</strain>
    </source>
</reference>
<dbReference type="GeneID" id="11500526"/>
<evidence type="ECO:0000256" key="11">
    <source>
        <dbReference type="SAM" id="Phobius"/>
    </source>
</evidence>
<gene>
    <name evidence="12" type="primary">TDEL0C03020</name>
    <name evidence="12" type="ORF">TDEL_0C03020</name>
</gene>
<keyword evidence="8" id="KW-0333">Golgi apparatus</keyword>
<feature type="transmembrane region" description="Helical" evidence="11">
    <location>
        <begin position="21"/>
        <end position="40"/>
    </location>
</feature>
<dbReference type="GO" id="GO:0000139">
    <property type="term" value="C:Golgi membrane"/>
    <property type="evidence" value="ECO:0007669"/>
    <property type="project" value="UniProtKB-SubCell"/>
</dbReference>
<dbReference type="Pfam" id="PF11051">
    <property type="entry name" value="Mannosyl_trans3"/>
    <property type="match status" value="1"/>
</dbReference>
<dbReference type="GO" id="GO:0000026">
    <property type="term" value="F:alpha-1,2-mannosyltransferase activity"/>
    <property type="evidence" value="ECO:0007669"/>
    <property type="project" value="TreeGrafter"/>
</dbReference>
<dbReference type="PANTHER" id="PTHR31646">
    <property type="entry name" value="ALPHA-1,2-MANNOSYLTRANSFERASE MNN2"/>
    <property type="match status" value="1"/>
</dbReference>
<evidence type="ECO:0000256" key="2">
    <source>
        <dbReference type="ARBA" id="ARBA00004922"/>
    </source>
</evidence>
<sequence length="660" mass="75426">MFSVKTQMRRAIHLVRRKNGKVARITIGVLVILLLTIMILHKSSDYYDLTLNPSNLTSSTSYAGDSTPHSEPAYPDHKPFDARTLREALGSVMNQIRELSPQGELDRSKGDDCSLGDLNVGVPQNDEKVSKSELLKCIQITPDAEDELKNLHKSFLSVLEKKIMPKYPISMYRGDGIVFVGGGRFTMFVMPAIQAIRANAGRDIPIEIMIPPGNNHESGFCENILPLVDPSGLTRCVFMETLFDSKTMKNVKGYQLKALALLASSFRKTLLLDADNYVVNSIDSFFDSEIIEDYGMALWPDYWKRLHHPAVYDIVGSHVDSSRRARFIMDTVSPSQLYQSDDISKVPFHDLDGTIPDGGTESGQLLVDKYKHLDTIILSLYYNYNGPSYYYPLLGQGLAGEGDKDTFALAARALSAHGLQRYFYQLRAPVGALGYWAHPKDNVPILDDEHVPEDQRSFRGVAMLQHDLDLDFKAYKKAYTEIKSKLVQDLKTFRKKATLSDASADLANVDELFWKERRKDGYDVNEFLSYFSDVPVTFIHSHFPKYNPWEFAQDQEFIFDGKKVMSDHKDDPNFKPTHHGHFRMYDHTFQKLSNYDLELANWLSFKEHICREDGHTNFSYLAEEIEKTEHGLQRYEEMCKYIDERVKMLKSTTWEGSRVN</sequence>
<dbReference type="GO" id="GO:0046354">
    <property type="term" value="P:mannan biosynthetic process"/>
    <property type="evidence" value="ECO:0007669"/>
    <property type="project" value="TreeGrafter"/>
</dbReference>
<dbReference type="AlphaFoldDB" id="G8ZRP9"/>
<keyword evidence="4" id="KW-0808">Transferase</keyword>
<dbReference type="InParanoid" id="G8ZRP9"/>
<dbReference type="eggNOG" id="ENOG502REUR">
    <property type="taxonomic scope" value="Eukaryota"/>
</dbReference>
<dbReference type="Proteomes" id="UP000005627">
    <property type="component" value="Chromosome 3"/>
</dbReference>
<keyword evidence="5 11" id="KW-0812">Transmembrane</keyword>
<proteinExistence type="inferred from homology"/>
<evidence type="ECO:0008006" key="14">
    <source>
        <dbReference type="Google" id="ProtNLM"/>
    </source>
</evidence>
<evidence type="ECO:0000313" key="12">
    <source>
        <dbReference type="EMBL" id="CCE91191.1"/>
    </source>
</evidence>
<organism evidence="12 13">
    <name type="scientific">Torulaspora delbrueckii</name>
    <name type="common">Yeast</name>
    <name type="synonym">Candida colliculosa</name>
    <dbReference type="NCBI Taxonomy" id="4950"/>
    <lineage>
        <taxon>Eukaryota</taxon>
        <taxon>Fungi</taxon>
        <taxon>Dikarya</taxon>
        <taxon>Ascomycota</taxon>
        <taxon>Saccharomycotina</taxon>
        <taxon>Saccharomycetes</taxon>
        <taxon>Saccharomycetales</taxon>
        <taxon>Saccharomycetaceae</taxon>
        <taxon>Torulaspora</taxon>
    </lineage>
</organism>
<dbReference type="InterPro" id="IPR029044">
    <property type="entry name" value="Nucleotide-diphossugar_trans"/>
</dbReference>
<dbReference type="KEGG" id="tdl:TDEL_0C03020"/>
<comment type="pathway">
    <text evidence="2">Protein modification; protein glycosylation.</text>
</comment>
<dbReference type="RefSeq" id="XP_003680402.1">
    <property type="nucleotide sequence ID" value="XM_003680354.1"/>
</dbReference>
<evidence type="ECO:0000256" key="1">
    <source>
        <dbReference type="ARBA" id="ARBA00004323"/>
    </source>
</evidence>
<protein>
    <recommendedName>
        <fullName evidence="14">Alpha-1,2-mannosyltransferase</fullName>
    </recommendedName>
</protein>
<comment type="similarity">
    <text evidence="3">Belongs to the MNN1/MNT family.</text>
</comment>
<evidence type="ECO:0000256" key="6">
    <source>
        <dbReference type="ARBA" id="ARBA00022968"/>
    </source>
</evidence>
<keyword evidence="7 11" id="KW-1133">Transmembrane helix</keyword>
<keyword evidence="13" id="KW-1185">Reference proteome</keyword>
<evidence type="ECO:0000256" key="9">
    <source>
        <dbReference type="ARBA" id="ARBA00023136"/>
    </source>
</evidence>
<dbReference type="STRING" id="1076872.G8ZRP9"/>
<evidence type="ECO:0000256" key="7">
    <source>
        <dbReference type="ARBA" id="ARBA00022989"/>
    </source>
</evidence>
<keyword evidence="6" id="KW-0735">Signal-anchor</keyword>